<dbReference type="GO" id="GO:0031177">
    <property type="term" value="F:phosphopantetheine binding"/>
    <property type="evidence" value="ECO:0007669"/>
    <property type="project" value="TreeGrafter"/>
</dbReference>
<dbReference type="PANTHER" id="PTHR45527">
    <property type="entry name" value="NONRIBOSOMAL PEPTIDE SYNTHETASE"/>
    <property type="match status" value="1"/>
</dbReference>
<dbReference type="GO" id="GO:0047527">
    <property type="term" value="F:2,3-dihydroxybenzoate-serine ligase activity"/>
    <property type="evidence" value="ECO:0007669"/>
    <property type="project" value="TreeGrafter"/>
</dbReference>
<sequence length="495" mass="52447">MTGGADREPVPVPLTLEQRMGLSPYKLKRWVLTHGWRVRGPLDTGRLRDALAEVTQRHEALRMRLRDDDGEVGQVFPPWEPASAVLHVREIAPEELDGAVSQVRAAELDPFREPPLRATVLRAGPDDHVLLLTVHHMAWDAWSGGLLWKGLWHAYRRERQAPPAHLPPSPGRYAVRAAEQAASGPVLTGEQAAYWRAVAGREPVLWPPAGTAPPLPQASDGWGGAEIEAARPDAGFPRRLAEFARAARVTSASAVTALCLAALARAFDTPSVRACYQYHGRDTAADWDVIGMYCRRFLVRADLGPEVTWGELARRTQQGLVDGAARSAAPFTLPRLRRLLEAEDAAAATATDGSAEGPGGGSPEAGGTGAEGSGAAGPGAEPAPARHPAVSPVTINIVPGAMRGGPGSGPPPDLEVGPLAGGGPGRERQARYRGQLWVIVTSDPAPAFYVHQDRTVVEDRAVAALCRCLAEGAARLDAAAAERPVADLLGAAPSR</sequence>
<dbReference type="GO" id="GO:0009366">
    <property type="term" value="C:enterobactin synthetase complex"/>
    <property type="evidence" value="ECO:0007669"/>
    <property type="project" value="TreeGrafter"/>
</dbReference>
<dbReference type="InterPro" id="IPR001242">
    <property type="entry name" value="Condensation_dom"/>
</dbReference>
<accession>A0A7U3UZX4</accession>
<dbReference type="GO" id="GO:0005829">
    <property type="term" value="C:cytosol"/>
    <property type="evidence" value="ECO:0007669"/>
    <property type="project" value="TreeGrafter"/>
</dbReference>
<proteinExistence type="predicted"/>
<reference evidence="3 4" key="2">
    <citation type="journal article" date="2011" name="J. Antibiot.">
        <title>Furaquinocins I and J: novel polyketide isoprenoid hybrid compounds from Streptomyces reveromyceticus SN-593.</title>
        <authorList>
            <person name="Panthee S."/>
            <person name="Takahashi S."/>
            <person name="Takagi H."/>
            <person name="Nogawa T."/>
            <person name="Oowada E."/>
            <person name="Uramoto M."/>
            <person name="Osada H."/>
        </authorList>
    </citation>
    <scope>NUCLEOTIDE SEQUENCE [LARGE SCALE GENOMIC DNA]</scope>
    <source>
        <strain evidence="3 4">SN-593</strain>
    </source>
</reference>
<dbReference type="Gene3D" id="3.30.559.10">
    <property type="entry name" value="Chloramphenicol acetyltransferase-like domain"/>
    <property type="match status" value="1"/>
</dbReference>
<feature type="compositionally biased region" description="Gly residues" evidence="1">
    <location>
        <begin position="356"/>
        <end position="377"/>
    </location>
</feature>
<dbReference type="SUPFAM" id="SSF52777">
    <property type="entry name" value="CoA-dependent acyltransferases"/>
    <property type="match status" value="2"/>
</dbReference>
<reference evidence="3 4" key="4">
    <citation type="journal article" date="2020" name="Sci. Rep.">
        <title>beta-carboline chemical signals induce reveromycin production through a LuxR family regulator in Streptomyces sp. SN-593.</title>
        <authorList>
            <person name="Panthee S."/>
            <person name="Kito N."/>
            <person name="Hayashi T."/>
            <person name="Shimizu T."/>
            <person name="Ishikawa J."/>
            <person name="Hamamoto H."/>
            <person name="Osada H."/>
            <person name="Takahashi S."/>
        </authorList>
    </citation>
    <scope>NUCLEOTIDE SEQUENCE [LARGE SCALE GENOMIC DNA]</scope>
    <source>
        <strain evidence="3 4">SN-593</strain>
    </source>
</reference>
<dbReference type="KEGG" id="arev:RVR_9552"/>
<dbReference type="Gene3D" id="3.30.559.30">
    <property type="entry name" value="Nonribosomal peptide synthetase, condensation domain"/>
    <property type="match status" value="1"/>
</dbReference>
<dbReference type="PANTHER" id="PTHR45527:SF1">
    <property type="entry name" value="FATTY ACID SYNTHASE"/>
    <property type="match status" value="1"/>
</dbReference>
<protein>
    <recommendedName>
        <fullName evidence="2">Condensation domain-containing protein</fullName>
    </recommendedName>
</protein>
<evidence type="ECO:0000259" key="2">
    <source>
        <dbReference type="Pfam" id="PF00668"/>
    </source>
</evidence>
<reference evidence="3 4" key="3">
    <citation type="journal article" date="2011" name="Nat. Chem. Biol.">
        <title>Reveromycin A biosynthesis uses RevG and RevJ for stereospecific spiroacetal formation.</title>
        <authorList>
            <person name="Takahashi S."/>
            <person name="Toyoda A."/>
            <person name="Sekiyama Y."/>
            <person name="Takagi H."/>
            <person name="Nogawa T."/>
            <person name="Uramoto M."/>
            <person name="Suzuki R."/>
            <person name="Koshino H."/>
            <person name="Kumano T."/>
            <person name="Panthee S."/>
            <person name="Dairi T."/>
            <person name="Ishikawa J."/>
            <person name="Ikeda H."/>
            <person name="Sakaki Y."/>
            <person name="Osada H."/>
        </authorList>
    </citation>
    <scope>NUCLEOTIDE SEQUENCE [LARGE SCALE GENOMIC DNA]</scope>
    <source>
        <strain evidence="3 4">SN-593</strain>
    </source>
</reference>
<dbReference type="EMBL" id="AP018365">
    <property type="protein sequence ID" value="BBB01919.1"/>
    <property type="molecule type" value="Genomic_DNA"/>
</dbReference>
<feature type="compositionally biased region" description="Low complexity" evidence="1">
    <location>
        <begin position="345"/>
        <end position="355"/>
    </location>
</feature>
<evidence type="ECO:0000256" key="1">
    <source>
        <dbReference type="SAM" id="MobiDB-lite"/>
    </source>
</evidence>
<dbReference type="GO" id="GO:0009239">
    <property type="term" value="P:enterobactin biosynthetic process"/>
    <property type="evidence" value="ECO:0007669"/>
    <property type="project" value="TreeGrafter"/>
</dbReference>
<evidence type="ECO:0000313" key="4">
    <source>
        <dbReference type="Proteomes" id="UP000595703"/>
    </source>
</evidence>
<dbReference type="GO" id="GO:0008610">
    <property type="term" value="P:lipid biosynthetic process"/>
    <property type="evidence" value="ECO:0007669"/>
    <property type="project" value="UniProtKB-ARBA"/>
</dbReference>
<dbReference type="AlphaFoldDB" id="A0A7U3UZX4"/>
<feature type="region of interest" description="Disordered" evidence="1">
    <location>
        <begin position="345"/>
        <end position="428"/>
    </location>
</feature>
<reference evidence="3 4" key="1">
    <citation type="journal article" date="2010" name="J. Bacteriol.">
        <title>Biochemical characterization of a novel indole prenyltransferase from Streptomyces sp. SN-593.</title>
        <authorList>
            <person name="Takahashi S."/>
            <person name="Takagi H."/>
            <person name="Toyoda A."/>
            <person name="Uramoto M."/>
            <person name="Nogawa T."/>
            <person name="Ueki M."/>
            <person name="Sakaki Y."/>
            <person name="Osada H."/>
        </authorList>
    </citation>
    <scope>NUCLEOTIDE SEQUENCE [LARGE SCALE GENOMIC DNA]</scope>
    <source>
        <strain evidence="3 4">SN-593</strain>
    </source>
</reference>
<organism evidence="3 4">
    <name type="scientific">Actinacidiphila reveromycinica</name>
    <dbReference type="NCBI Taxonomy" id="659352"/>
    <lineage>
        <taxon>Bacteria</taxon>
        <taxon>Bacillati</taxon>
        <taxon>Actinomycetota</taxon>
        <taxon>Actinomycetes</taxon>
        <taxon>Kitasatosporales</taxon>
        <taxon>Streptomycetaceae</taxon>
        <taxon>Actinacidiphila</taxon>
    </lineage>
</organism>
<dbReference type="InterPro" id="IPR023213">
    <property type="entry name" value="CAT-like_dom_sf"/>
</dbReference>
<keyword evidence="4" id="KW-1185">Reference proteome</keyword>
<gene>
    <name evidence="3" type="ORF">RVR_9552</name>
</gene>
<name>A0A7U3UZX4_9ACTN</name>
<feature type="domain" description="Condensation" evidence="2">
    <location>
        <begin position="29"/>
        <end position="332"/>
    </location>
</feature>
<dbReference type="Pfam" id="PF00668">
    <property type="entry name" value="Condensation"/>
    <property type="match status" value="1"/>
</dbReference>
<dbReference type="GO" id="GO:0043041">
    <property type="term" value="P:amino acid activation for nonribosomal peptide biosynthetic process"/>
    <property type="evidence" value="ECO:0007669"/>
    <property type="project" value="TreeGrafter"/>
</dbReference>
<dbReference type="Proteomes" id="UP000595703">
    <property type="component" value="Chromosome"/>
</dbReference>
<evidence type="ECO:0000313" key="3">
    <source>
        <dbReference type="EMBL" id="BBB01919.1"/>
    </source>
</evidence>